<organism evidence="9 10">
    <name type="scientific">Leeia speluncae</name>
    <dbReference type="NCBI Taxonomy" id="2884804"/>
    <lineage>
        <taxon>Bacteria</taxon>
        <taxon>Pseudomonadati</taxon>
        <taxon>Pseudomonadota</taxon>
        <taxon>Betaproteobacteria</taxon>
        <taxon>Neisseriales</taxon>
        <taxon>Leeiaceae</taxon>
        <taxon>Leeia</taxon>
    </lineage>
</organism>
<comment type="subcellular location">
    <subcellularLocation>
        <location evidence="1">Cell membrane</location>
        <topology evidence="1">Multi-pass membrane protein</topology>
    </subcellularLocation>
</comment>
<feature type="transmembrane region" description="Helical" evidence="8">
    <location>
        <begin position="249"/>
        <end position="267"/>
    </location>
</feature>
<keyword evidence="5 8" id="KW-0812">Transmembrane</keyword>
<dbReference type="PANTHER" id="PTHR32196:SF21">
    <property type="entry name" value="ABC TRANSPORTER PERMEASE PROTEIN YPHD-RELATED"/>
    <property type="match status" value="1"/>
</dbReference>
<sequence>MSTLRLEKNLSLQLVQGGAYIVFALILLYFTQFAPNFLSITNIANIFAQTSILGILAFGLTTVIIAGGGNVIQGGIDLSVAATLGFTSAIYASLLNHGNGDTAAVVIAVLAGGAVGVINGIAVVLFRLPPLLATLAVMNLVAGFELVLTQNTVLPASSNLITLLSGTDQFGIPLLGYLLIAVALFLILLVQFTPFGLRLYAIGEHKEAARSIGLATKRYIFISYIISGLCGGISGVCASVFFSGSSTGSGEYLLPVVAIALLGVVFSRRFVPTIGGTLLSGLFIGSLINGFQLLNISNFWVNGVQGALILLIVAASTFLRGKEA</sequence>
<keyword evidence="3" id="KW-1003">Cell membrane</keyword>
<keyword evidence="6 8" id="KW-1133">Transmembrane helix</keyword>
<feature type="transmembrane region" description="Helical" evidence="8">
    <location>
        <begin position="174"/>
        <end position="200"/>
    </location>
</feature>
<accession>A0ABS8DA42</accession>
<evidence type="ECO:0000313" key="10">
    <source>
        <dbReference type="Proteomes" id="UP001165395"/>
    </source>
</evidence>
<feature type="transmembrane region" description="Helical" evidence="8">
    <location>
        <begin position="221"/>
        <end position="243"/>
    </location>
</feature>
<feature type="transmembrane region" description="Helical" evidence="8">
    <location>
        <begin position="43"/>
        <end position="66"/>
    </location>
</feature>
<protein>
    <submittedName>
        <fullName evidence="9">ABC transporter permease</fullName>
    </submittedName>
</protein>
<dbReference type="Proteomes" id="UP001165395">
    <property type="component" value="Unassembled WGS sequence"/>
</dbReference>
<dbReference type="CDD" id="cd06579">
    <property type="entry name" value="TM_PBP1_transp_AraH_like"/>
    <property type="match status" value="1"/>
</dbReference>
<evidence type="ECO:0000256" key="2">
    <source>
        <dbReference type="ARBA" id="ARBA00022448"/>
    </source>
</evidence>
<evidence type="ECO:0000256" key="8">
    <source>
        <dbReference type="SAM" id="Phobius"/>
    </source>
</evidence>
<dbReference type="Pfam" id="PF02653">
    <property type="entry name" value="BPD_transp_2"/>
    <property type="match status" value="1"/>
</dbReference>
<feature type="transmembrane region" description="Helical" evidence="8">
    <location>
        <begin position="299"/>
        <end position="319"/>
    </location>
</feature>
<feature type="transmembrane region" description="Helical" evidence="8">
    <location>
        <begin position="132"/>
        <end position="154"/>
    </location>
</feature>
<evidence type="ECO:0000313" key="9">
    <source>
        <dbReference type="EMBL" id="MCB6185044.1"/>
    </source>
</evidence>
<evidence type="ECO:0000256" key="5">
    <source>
        <dbReference type="ARBA" id="ARBA00022692"/>
    </source>
</evidence>
<reference evidence="9" key="1">
    <citation type="submission" date="2021-10" db="EMBL/GenBank/DDBJ databases">
        <title>The complete genome sequence of Leeia sp. TBRC 13508.</title>
        <authorList>
            <person name="Charoenyingcharoen P."/>
            <person name="Yukphan P."/>
        </authorList>
    </citation>
    <scope>NUCLEOTIDE SEQUENCE</scope>
    <source>
        <strain evidence="9">TBRC 13508</strain>
    </source>
</reference>
<proteinExistence type="predicted"/>
<feature type="transmembrane region" description="Helical" evidence="8">
    <location>
        <begin position="12"/>
        <end position="31"/>
    </location>
</feature>
<feature type="transmembrane region" description="Helical" evidence="8">
    <location>
        <begin position="78"/>
        <end position="97"/>
    </location>
</feature>
<gene>
    <name evidence="9" type="ORF">LIN78_15965</name>
</gene>
<evidence type="ECO:0000256" key="3">
    <source>
        <dbReference type="ARBA" id="ARBA00022475"/>
    </source>
</evidence>
<keyword evidence="2" id="KW-0813">Transport</keyword>
<name>A0ABS8DA42_9NEIS</name>
<keyword evidence="4" id="KW-0997">Cell inner membrane</keyword>
<evidence type="ECO:0000256" key="7">
    <source>
        <dbReference type="ARBA" id="ARBA00023136"/>
    </source>
</evidence>
<comment type="caution">
    <text evidence="9">The sequence shown here is derived from an EMBL/GenBank/DDBJ whole genome shotgun (WGS) entry which is preliminary data.</text>
</comment>
<evidence type="ECO:0000256" key="6">
    <source>
        <dbReference type="ARBA" id="ARBA00022989"/>
    </source>
</evidence>
<keyword evidence="7 8" id="KW-0472">Membrane</keyword>
<keyword evidence="10" id="KW-1185">Reference proteome</keyword>
<dbReference type="PANTHER" id="PTHR32196">
    <property type="entry name" value="ABC TRANSPORTER PERMEASE PROTEIN YPHD-RELATED-RELATED"/>
    <property type="match status" value="1"/>
</dbReference>
<evidence type="ECO:0000256" key="4">
    <source>
        <dbReference type="ARBA" id="ARBA00022519"/>
    </source>
</evidence>
<dbReference type="InterPro" id="IPR001851">
    <property type="entry name" value="ABC_transp_permease"/>
</dbReference>
<dbReference type="EMBL" id="JAJBZT010000011">
    <property type="protein sequence ID" value="MCB6185044.1"/>
    <property type="molecule type" value="Genomic_DNA"/>
</dbReference>
<feature type="transmembrane region" description="Helical" evidence="8">
    <location>
        <begin position="103"/>
        <end position="125"/>
    </location>
</feature>
<dbReference type="RefSeq" id="WP_227181875.1">
    <property type="nucleotide sequence ID" value="NZ_JAJBZT010000011.1"/>
</dbReference>
<feature type="transmembrane region" description="Helical" evidence="8">
    <location>
        <begin position="274"/>
        <end position="293"/>
    </location>
</feature>
<evidence type="ECO:0000256" key="1">
    <source>
        <dbReference type="ARBA" id="ARBA00004651"/>
    </source>
</evidence>